<keyword evidence="2" id="KW-0378">Hydrolase</keyword>
<dbReference type="PROSITE" id="PS51347">
    <property type="entry name" value="PHOSPHOTRIESTERASE_2"/>
    <property type="match status" value="1"/>
</dbReference>
<feature type="binding site" evidence="3">
    <location>
        <position position="30"/>
    </location>
    <ligand>
        <name>a divalent metal cation</name>
        <dbReference type="ChEBI" id="CHEBI:60240"/>
        <label>1</label>
    </ligand>
</feature>
<reference evidence="7 8" key="1">
    <citation type="submission" date="2013-08" db="EMBL/GenBank/DDBJ databases">
        <authorList>
            <person name="Durkin A.S."/>
            <person name="Haft D.R."/>
            <person name="McCorrison J."/>
            <person name="Torralba M."/>
            <person name="Gillis M."/>
            <person name="Haft D.H."/>
            <person name="Methe B."/>
            <person name="Sutton G."/>
            <person name="Nelson K.E."/>
        </authorList>
    </citation>
    <scope>NUCLEOTIDE SEQUENCE [LARGE SCALE GENOMIC DNA]</scope>
    <source>
        <strain evidence="6 8">ATCC 35536</strain>
        <strain evidence="5 7">VPI DR56BR1116</strain>
    </source>
</reference>
<dbReference type="Gene3D" id="3.20.20.140">
    <property type="entry name" value="Metal-dependent hydrolases"/>
    <property type="match status" value="1"/>
</dbReference>
<evidence type="ECO:0000256" key="4">
    <source>
        <dbReference type="PROSITE-ProRule" id="PRU00679"/>
    </source>
</evidence>
<dbReference type="InterPro" id="IPR017947">
    <property type="entry name" value="AryldialkylPase_Zn-BS"/>
</dbReference>
<dbReference type="GO" id="GO:0008270">
    <property type="term" value="F:zinc ion binding"/>
    <property type="evidence" value="ECO:0007669"/>
    <property type="project" value="InterPro"/>
</dbReference>
<evidence type="ECO:0000313" key="8">
    <source>
        <dbReference type="Proteomes" id="UP000016646"/>
    </source>
</evidence>
<feature type="binding site" evidence="3">
    <location>
        <position position="28"/>
    </location>
    <ligand>
        <name>a divalent metal cation</name>
        <dbReference type="ChEBI" id="CHEBI:60240"/>
        <label>1</label>
    </ligand>
</feature>
<keyword evidence="1 3" id="KW-0479">Metal-binding</keyword>
<evidence type="ECO:0000313" key="5">
    <source>
        <dbReference type="EMBL" id="ERF61176.1"/>
    </source>
</evidence>
<dbReference type="STRING" id="1125725.HMPREF1325_0582"/>
<dbReference type="AlphaFoldDB" id="U1FNY5"/>
<dbReference type="EMBL" id="AUZJ01000016">
    <property type="protein sequence ID" value="ERF61176.1"/>
    <property type="molecule type" value="Genomic_DNA"/>
</dbReference>
<dbReference type="Proteomes" id="UP000016646">
    <property type="component" value="Unassembled WGS sequence"/>
</dbReference>
<organism evidence="5 7">
    <name type="scientific">Treponema socranskii subsp. socranskii VPI DR56BR1116 = ATCC 35536</name>
    <dbReference type="NCBI Taxonomy" id="1125725"/>
    <lineage>
        <taxon>Bacteria</taxon>
        <taxon>Pseudomonadati</taxon>
        <taxon>Spirochaetota</taxon>
        <taxon>Spirochaetia</taxon>
        <taxon>Spirochaetales</taxon>
        <taxon>Treponemataceae</taxon>
        <taxon>Treponema</taxon>
    </lineage>
</organism>
<comment type="cofactor">
    <cofactor evidence="3">
        <name>a divalent metal cation</name>
        <dbReference type="ChEBI" id="CHEBI:60240"/>
    </cofactor>
    <text evidence="3">Binds 2 divalent metal cations per subunit.</text>
</comment>
<feature type="binding site" evidence="3">
    <location>
        <position position="141"/>
    </location>
    <ligand>
        <name>a divalent metal cation</name>
        <dbReference type="ChEBI" id="CHEBI:60240"/>
        <label>1</label>
    </ligand>
</feature>
<dbReference type="PANTHER" id="PTHR10819">
    <property type="entry name" value="PHOSPHOTRIESTERASE-RELATED"/>
    <property type="match status" value="1"/>
</dbReference>
<comment type="caution">
    <text evidence="5">The sequence shown here is derived from an EMBL/GenBank/DDBJ whole genome shotgun (WGS) entry which is preliminary data.</text>
</comment>
<feature type="binding site" evidence="3">
    <location>
        <position position="202"/>
    </location>
    <ligand>
        <name>a divalent metal cation</name>
        <dbReference type="ChEBI" id="CHEBI:60240"/>
        <label>2</label>
    </ligand>
</feature>
<dbReference type="PIRSF" id="PIRSF016839">
    <property type="entry name" value="PhP"/>
    <property type="match status" value="1"/>
</dbReference>
<dbReference type="GO" id="GO:0016788">
    <property type="term" value="F:hydrolase activity, acting on ester bonds"/>
    <property type="evidence" value="ECO:0007669"/>
    <property type="project" value="InterPro"/>
</dbReference>
<comment type="similarity">
    <text evidence="4">Belongs to the metallo-dependent hydrolases superfamily. Phosphotriesterase family.</text>
</comment>
<sequence length="314" mass="35390">MRRKTCRVIDIRKLKEVFMLADGYTLMHEHIHIDLSKVKNNADCRLDCREETVAELKKLYAKGVRNITEVTNIGMGRDVRYVASVACETGINILCATGFYKEPFLPDCIYEKSERDIAGIMIKEITEGIDGTEIKASIIGEIGSSENAISDIEKKVFNAAIIAHKETGTPITTHTTLGKLGAEQIALFKKQNVDLGRICIGHLDLSGDIDYILKILESGAYVEFDTIGKNNYMPDDVRISMLQEIEKRNLIDRIFFSMDITRKSNMEHKGGIGYCYLFDTFIKNLLGAGFKASSIEKILKENPKKFYGQTEDKH</sequence>
<evidence type="ECO:0000256" key="3">
    <source>
        <dbReference type="PIRSR" id="PIRSR601559-52"/>
    </source>
</evidence>
<dbReference type="PATRIC" id="fig|1125725.3.peg.829"/>
<evidence type="ECO:0000313" key="6">
    <source>
        <dbReference type="EMBL" id="ERK00078.1"/>
    </source>
</evidence>
<dbReference type="PROSITE" id="PS01322">
    <property type="entry name" value="PHOSPHOTRIESTERASE_1"/>
    <property type="match status" value="1"/>
</dbReference>
<proteinExistence type="inferred from homology"/>
<protein>
    <submittedName>
        <fullName evidence="5">Phosphotriesterase family protein</fullName>
    </submittedName>
</protein>
<dbReference type="Pfam" id="PF02126">
    <property type="entry name" value="PTE"/>
    <property type="match status" value="1"/>
</dbReference>
<evidence type="ECO:0000256" key="2">
    <source>
        <dbReference type="ARBA" id="ARBA00022801"/>
    </source>
</evidence>
<dbReference type="EMBL" id="AVQI01000070">
    <property type="protein sequence ID" value="ERK00078.1"/>
    <property type="molecule type" value="Genomic_DNA"/>
</dbReference>
<evidence type="ECO:0000256" key="1">
    <source>
        <dbReference type="ARBA" id="ARBA00022723"/>
    </source>
</evidence>
<feature type="binding site" evidence="3">
    <location>
        <position position="174"/>
    </location>
    <ligand>
        <name>a divalent metal cation</name>
        <dbReference type="ChEBI" id="CHEBI:60240"/>
        <label>2</label>
    </ligand>
</feature>
<gene>
    <name evidence="6" type="ORF">HMPREF0860_1156</name>
    <name evidence="5" type="ORF">HMPREF1325_0582</name>
</gene>
<keyword evidence="8" id="KW-1185">Reference proteome</keyword>
<name>U1FNY5_TRESO</name>
<feature type="binding site" evidence="3">
    <location>
        <position position="259"/>
    </location>
    <ligand>
        <name>a divalent metal cation</name>
        <dbReference type="ChEBI" id="CHEBI:60240"/>
        <label>1</label>
    </ligand>
</feature>
<feature type="binding site" evidence="3">
    <location>
        <position position="141"/>
    </location>
    <ligand>
        <name>a divalent metal cation</name>
        <dbReference type="ChEBI" id="CHEBI:60240"/>
        <label>2</label>
    </ligand>
</feature>
<evidence type="ECO:0000313" key="7">
    <source>
        <dbReference type="Proteomes" id="UP000016412"/>
    </source>
</evidence>
<dbReference type="InterPro" id="IPR001559">
    <property type="entry name" value="Phosphotriesterase"/>
</dbReference>
<dbReference type="Proteomes" id="UP000016412">
    <property type="component" value="Unassembled WGS sequence"/>
</dbReference>
<dbReference type="eggNOG" id="COG1735">
    <property type="taxonomic scope" value="Bacteria"/>
</dbReference>
<accession>U1FNY5</accession>
<dbReference type="PANTHER" id="PTHR10819:SF3">
    <property type="entry name" value="PHOSPHOTRIESTERASE-RELATED PROTEIN"/>
    <property type="match status" value="1"/>
</dbReference>
<comment type="caution">
    <text evidence="4">Lacks conserved residue(s) required for the propagation of feature annotation.</text>
</comment>
<dbReference type="InterPro" id="IPR032466">
    <property type="entry name" value="Metal_Hydrolase"/>
</dbReference>
<dbReference type="SUPFAM" id="SSF51556">
    <property type="entry name" value="Metallo-dependent hydrolases"/>
    <property type="match status" value="1"/>
</dbReference>